<evidence type="ECO:0000259" key="3">
    <source>
        <dbReference type="Pfam" id="PF03629"/>
    </source>
</evidence>
<keyword evidence="5" id="KW-1185">Reference proteome</keyword>
<dbReference type="PANTHER" id="PTHR31988">
    <property type="entry name" value="ESTERASE, PUTATIVE (DUF303)-RELATED"/>
    <property type="match status" value="1"/>
</dbReference>
<dbReference type="InterPro" id="IPR052940">
    <property type="entry name" value="Carb_Esterase_6"/>
</dbReference>
<dbReference type="EMBL" id="BAAAFI010000005">
    <property type="protein sequence ID" value="GAA0878362.1"/>
    <property type="molecule type" value="Genomic_DNA"/>
</dbReference>
<dbReference type="Proteomes" id="UP001500469">
    <property type="component" value="Unassembled WGS sequence"/>
</dbReference>
<reference evidence="4 5" key="1">
    <citation type="journal article" date="2019" name="Int. J. Syst. Evol. Microbiol.">
        <title>The Global Catalogue of Microorganisms (GCM) 10K type strain sequencing project: providing services to taxonomists for standard genome sequencing and annotation.</title>
        <authorList>
            <consortium name="The Broad Institute Genomics Platform"/>
            <consortium name="The Broad Institute Genome Sequencing Center for Infectious Disease"/>
            <person name="Wu L."/>
            <person name="Ma J."/>
        </authorList>
    </citation>
    <scope>NUCLEOTIDE SEQUENCE [LARGE SCALE GENOMIC DNA]</scope>
    <source>
        <strain evidence="4 5">JCM 16112</strain>
    </source>
</reference>
<feature type="signal peptide" evidence="2">
    <location>
        <begin position="1"/>
        <end position="21"/>
    </location>
</feature>
<accession>A0ABN1MYW6</accession>
<organism evidence="4 5">
    <name type="scientific">Algoriphagus jejuensis</name>
    <dbReference type="NCBI Taxonomy" id="419934"/>
    <lineage>
        <taxon>Bacteria</taxon>
        <taxon>Pseudomonadati</taxon>
        <taxon>Bacteroidota</taxon>
        <taxon>Cytophagia</taxon>
        <taxon>Cytophagales</taxon>
        <taxon>Cyclobacteriaceae</taxon>
        <taxon>Algoriphagus</taxon>
    </lineage>
</organism>
<protein>
    <submittedName>
        <fullName evidence="4">Sialate O-acetylesterase</fullName>
    </submittedName>
</protein>
<feature type="chain" id="PRO_5047158948" evidence="2">
    <location>
        <begin position="22"/>
        <end position="282"/>
    </location>
</feature>
<gene>
    <name evidence="4" type="ORF">GCM10009119_13300</name>
</gene>
<evidence type="ECO:0000256" key="1">
    <source>
        <dbReference type="ARBA" id="ARBA00022801"/>
    </source>
</evidence>
<evidence type="ECO:0000256" key="2">
    <source>
        <dbReference type="SAM" id="SignalP"/>
    </source>
</evidence>
<keyword evidence="2" id="KW-0732">Signal</keyword>
<comment type="caution">
    <text evidence="4">The sequence shown here is derived from an EMBL/GenBank/DDBJ whole genome shotgun (WGS) entry which is preliminary data.</text>
</comment>
<dbReference type="Pfam" id="PF03629">
    <property type="entry name" value="SASA"/>
    <property type="match status" value="1"/>
</dbReference>
<evidence type="ECO:0000313" key="5">
    <source>
        <dbReference type="Proteomes" id="UP001500469"/>
    </source>
</evidence>
<sequence length="282" mass="31576">MTPKITLTVFLLFLFVLESNAQDLRTEFFPKAERRPNELPDKENTWVFVLAGQSNMAGRGQVEAIDTIPNPRILTINKAGDLLIAKEPLHFYEPILTGLDCGLSFGKELLNHVPDSISIVLIPTAVGGSAIGQWINDSTYRDVTLLSNFREKLEIGKQFGQIKGILWHQGETDAAKAETIEIHVEQLRTLFGEFRSAAGNPNLPILLGELGSFSKTKKSWRAINFKIRRYVKSDPNAYLIRTGDLNHKGDSVHFDSDGQREMGKRFGEKFIDIEAKSAPSHQ</sequence>
<evidence type="ECO:0000313" key="4">
    <source>
        <dbReference type="EMBL" id="GAA0878362.1"/>
    </source>
</evidence>
<proteinExistence type="predicted"/>
<dbReference type="InterPro" id="IPR005181">
    <property type="entry name" value="SASA"/>
</dbReference>
<dbReference type="InterPro" id="IPR036514">
    <property type="entry name" value="SGNH_hydro_sf"/>
</dbReference>
<dbReference type="SUPFAM" id="SSF52266">
    <property type="entry name" value="SGNH hydrolase"/>
    <property type="match status" value="1"/>
</dbReference>
<keyword evidence="1" id="KW-0378">Hydrolase</keyword>
<dbReference type="PANTHER" id="PTHR31988:SF19">
    <property type="entry name" value="9-O-ACETYL-N-ACETYLNEURAMINIC ACID DEACETYLASE-RELATED"/>
    <property type="match status" value="1"/>
</dbReference>
<dbReference type="RefSeq" id="WP_343849698.1">
    <property type="nucleotide sequence ID" value="NZ_BAAAFI010000005.1"/>
</dbReference>
<feature type="domain" description="Sialate O-acetylesterase" evidence="3">
    <location>
        <begin position="45"/>
        <end position="271"/>
    </location>
</feature>
<dbReference type="Gene3D" id="3.40.50.1110">
    <property type="entry name" value="SGNH hydrolase"/>
    <property type="match status" value="1"/>
</dbReference>
<name>A0ABN1MYW6_9BACT</name>